<sequence>MRKSVLIIFSVMISAVALAQSKNPFNAADLRLSWQIVENPYANTTQARALITLVNKGSKPIPAKGWKIYFNATTTRTGPDKILLVDRVNGDLFALYPGSGFKSVAAGDSISSSVLQGHVKDVTDFPKGFYIVFNNEPEKGYPLLTDITNQVNVDKSEKALAEKIYRQNELITDVPAANLSPVLPTPVSYKRAAGSFKLNPQVKIINDPAFIKEATYFKDELAKVLGSKPQTGFTEKYNVIVLQKGGNNGAEGYQLQVTPGRITISATNGAGIFYGLQSLKNLLPASAWSGTQKNFDIPAVTITDAPRFEHRAFMMDVARNFQPKSHLIKVIDLLSFYKFNVLHMHFVDDEGWRIEIPGLPELTQTGSTRGHSTNELNAINPAYGSGPDTTNQAGSGYYSRQEFIEILRYANERHIRVIPEIETPGHARAAIKAMDARYSRLMKLGKKAEAEQYLLRDINDKSSYRSVQGFSDNVVNVGLPSVYSFLEKVSDELIAMYKEAGAPLQTIHFGGDEVPAGVWEKSPVIADLMKKDSSIKNTSDLWFYYFGKVNNMLKSKSLYLSGWEEIGLTSGVVNGRKRLVIDPRFANENFHTDVWNNLAGNEDLAYKLANAGYKVVLTNVTNLYLDLAYNTSFYERGQYWGGYVDLNKPFSFIPYNYYKNQKENEQGQPLKAGYFDGKEQLTEEGKRNIVGIQSPLWAEVITSPEKHEYLLLPKLLAVAERAWAPDPQWATEPEIAKSEAMYNQAWAAFANKVGKSELPKLDHYAGGFQYRIPTPGIVIENGLVRANMQLPGFTIRYTTDGTEPDVNSRMFTDSIPYSPQLNLRAFNNEGRGGRTVKVVQ</sequence>
<dbReference type="SUPFAM" id="SSF55545">
    <property type="entry name" value="beta-N-acetylhexosaminidase-like domain"/>
    <property type="match status" value="1"/>
</dbReference>
<evidence type="ECO:0000256" key="7">
    <source>
        <dbReference type="ARBA" id="ARBA00033000"/>
    </source>
</evidence>
<keyword evidence="5" id="KW-0326">Glycosidase</keyword>
<dbReference type="Pfam" id="PF03174">
    <property type="entry name" value="CHB_HEX_C"/>
    <property type="match status" value="1"/>
</dbReference>
<dbReference type="Pfam" id="PF03173">
    <property type="entry name" value="CHB_HEX"/>
    <property type="match status" value="1"/>
</dbReference>
<dbReference type="Gene3D" id="3.30.379.10">
    <property type="entry name" value="Chitobiase/beta-hexosaminidase domain 2-like"/>
    <property type="match status" value="1"/>
</dbReference>
<protein>
    <recommendedName>
        <fullName evidence="3">beta-N-acetylhexosaminidase</fullName>
        <ecNumber evidence="3">3.2.1.52</ecNumber>
    </recommendedName>
    <alternativeName>
        <fullName evidence="6">Beta-N-acetylhexosaminidase</fullName>
    </alternativeName>
    <alternativeName>
        <fullName evidence="7">N-acetyl-beta-glucosaminidase</fullName>
    </alternativeName>
</protein>
<evidence type="ECO:0000313" key="11">
    <source>
        <dbReference type="Proteomes" id="UP001199919"/>
    </source>
</evidence>
<keyword evidence="11" id="KW-1185">Reference proteome</keyword>
<evidence type="ECO:0000256" key="6">
    <source>
        <dbReference type="ARBA" id="ARBA00030512"/>
    </source>
</evidence>
<keyword evidence="8" id="KW-0732">Signal</keyword>
<dbReference type="Pfam" id="PF00728">
    <property type="entry name" value="Glyco_hydro_20"/>
    <property type="match status" value="1"/>
</dbReference>
<dbReference type="SUPFAM" id="SSF51445">
    <property type="entry name" value="(Trans)glycosidases"/>
    <property type="match status" value="1"/>
</dbReference>
<dbReference type="RefSeq" id="WP_232176408.1">
    <property type="nucleotide sequence ID" value="NZ_JAJPWV010000002.1"/>
</dbReference>
<dbReference type="SUPFAM" id="SSF49384">
    <property type="entry name" value="Carbohydrate-binding domain"/>
    <property type="match status" value="1"/>
</dbReference>
<dbReference type="CDD" id="cd02847">
    <property type="entry name" value="E_set_Chitobiase_C"/>
    <property type="match status" value="1"/>
</dbReference>
<evidence type="ECO:0000256" key="1">
    <source>
        <dbReference type="ARBA" id="ARBA00001231"/>
    </source>
</evidence>
<reference evidence="10 11" key="1">
    <citation type="submission" date="2021-12" db="EMBL/GenBank/DDBJ databases">
        <title>Mucilaginibacter roseus genome.</title>
        <authorList>
            <person name="Ferreira J.R."/>
            <person name="Newman J.D."/>
        </authorList>
    </citation>
    <scope>NUCLEOTIDE SEQUENCE [LARGE SCALE GENOMIC DNA]</scope>
    <source>
        <strain evidence="10 11">LMG 28454</strain>
    </source>
</reference>
<comment type="catalytic activity">
    <reaction evidence="1">
        <text>Hydrolysis of terminal non-reducing N-acetyl-D-hexosamine residues in N-acetyl-beta-D-hexosaminides.</text>
        <dbReference type="EC" id="3.2.1.52"/>
    </reaction>
</comment>
<evidence type="ECO:0000256" key="8">
    <source>
        <dbReference type="SAM" id="SignalP"/>
    </source>
</evidence>
<evidence type="ECO:0000256" key="2">
    <source>
        <dbReference type="ARBA" id="ARBA00006285"/>
    </source>
</evidence>
<dbReference type="SUPFAM" id="SSF81296">
    <property type="entry name" value="E set domains"/>
    <property type="match status" value="1"/>
</dbReference>
<dbReference type="PANTHER" id="PTHR22600:SF57">
    <property type="entry name" value="BETA-N-ACETYLHEXOSAMINIDASE"/>
    <property type="match status" value="1"/>
</dbReference>
<dbReference type="SMART" id="SM01081">
    <property type="entry name" value="CHB_HEX"/>
    <property type="match status" value="1"/>
</dbReference>
<evidence type="ECO:0000259" key="9">
    <source>
        <dbReference type="SMART" id="SM01081"/>
    </source>
</evidence>
<dbReference type="EC" id="3.2.1.52" evidence="3"/>
<name>A0ABS8TYZ1_9SPHI</name>
<dbReference type="InterPro" id="IPR029018">
    <property type="entry name" value="Hex-like_dom2"/>
</dbReference>
<dbReference type="InterPro" id="IPR015883">
    <property type="entry name" value="Glyco_hydro_20_cat"/>
</dbReference>
<dbReference type="Proteomes" id="UP001199919">
    <property type="component" value="Unassembled WGS sequence"/>
</dbReference>
<dbReference type="InterPro" id="IPR014756">
    <property type="entry name" value="Ig_E-set"/>
</dbReference>
<proteinExistence type="inferred from homology"/>
<dbReference type="Pfam" id="PF02838">
    <property type="entry name" value="Glyco_hydro_20b"/>
    <property type="match status" value="1"/>
</dbReference>
<accession>A0ABS8TYZ1</accession>
<organism evidence="10 11">
    <name type="scientific">Mucilaginibacter roseus</name>
    <dbReference type="NCBI Taxonomy" id="1528868"/>
    <lineage>
        <taxon>Bacteria</taxon>
        <taxon>Pseudomonadati</taxon>
        <taxon>Bacteroidota</taxon>
        <taxon>Sphingobacteriia</taxon>
        <taxon>Sphingobacteriales</taxon>
        <taxon>Sphingobacteriaceae</taxon>
        <taxon>Mucilaginibacter</taxon>
    </lineage>
</organism>
<dbReference type="Gene3D" id="3.20.20.80">
    <property type="entry name" value="Glycosidases"/>
    <property type="match status" value="1"/>
</dbReference>
<dbReference type="InterPro" id="IPR008965">
    <property type="entry name" value="CBM2/CBM3_carb-bd_dom_sf"/>
</dbReference>
<dbReference type="InterPro" id="IPR004866">
    <property type="entry name" value="CHB/HEX_N_dom"/>
</dbReference>
<gene>
    <name evidence="10" type="ORF">LT679_05745</name>
</gene>
<evidence type="ECO:0000256" key="5">
    <source>
        <dbReference type="ARBA" id="ARBA00023295"/>
    </source>
</evidence>
<feature type="signal peptide" evidence="8">
    <location>
        <begin position="1"/>
        <end position="19"/>
    </location>
</feature>
<evidence type="ECO:0000256" key="3">
    <source>
        <dbReference type="ARBA" id="ARBA00012663"/>
    </source>
</evidence>
<dbReference type="InterPro" id="IPR017853">
    <property type="entry name" value="GH"/>
</dbReference>
<dbReference type="InterPro" id="IPR012291">
    <property type="entry name" value="CBM2_carb-bd_dom_sf"/>
</dbReference>
<feature type="chain" id="PRO_5046623415" description="beta-N-acetylhexosaminidase" evidence="8">
    <location>
        <begin position="20"/>
        <end position="840"/>
    </location>
</feature>
<dbReference type="Gene3D" id="2.60.40.290">
    <property type="match status" value="1"/>
</dbReference>
<dbReference type="InterPro" id="IPR004867">
    <property type="entry name" value="CHB_C_dom"/>
</dbReference>
<evidence type="ECO:0000313" key="10">
    <source>
        <dbReference type="EMBL" id="MCD8740098.1"/>
    </source>
</evidence>
<dbReference type="InterPro" id="IPR025705">
    <property type="entry name" value="Beta_hexosaminidase_sua/sub"/>
</dbReference>
<keyword evidence="4" id="KW-0378">Hydrolase</keyword>
<feature type="domain" description="Chitobiase/beta-hexosaminidases N-terminal" evidence="9">
    <location>
        <begin position="28"/>
        <end position="163"/>
    </location>
</feature>
<comment type="caution">
    <text evidence="10">The sequence shown here is derived from an EMBL/GenBank/DDBJ whole genome shotgun (WGS) entry which is preliminary data.</text>
</comment>
<dbReference type="InterPro" id="IPR013783">
    <property type="entry name" value="Ig-like_fold"/>
</dbReference>
<dbReference type="PANTHER" id="PTHR22600">
    <property type="entry name" value="BETA-HEXOSAMINIDASE"/>
    <property type="match status" value="1"/>
</dbReference>
<dbReference type="InterPro" id="IPR015882">
    <property type="entry name" value="HEX_bac_N"/>
</dbReference>
<dbReference type="Gene3D" id="2.60.40.10">
    <property type="entry name" value="Immunoglobulins"/>
    <property type="match status" value="1"/>
</dbReference>
<comment type="similarity">
    <text evidence="2">Belongs to the glycosyl hydrolase 20 family.</text>
</comment>
<evidence type="ECO:0000256" key="4">
    <source>
        <dbReference type="ARBA" id="ARBA00022801"/>
    </source>
</evidence>
<dbReference type="EMBL" id="JAJPWV010000002">
    <property type="protein sequence ID" value="MCD8740098.1"/>
    <property type="molecule type" value="Genomic_DNA"/>
</dbReference>
<dbReference type="PRINTS" id="PR00738">
    <property type="entry name" value="GLHYDRLASE20"/>
</dbReference>